<accession>A0A9P6JWT9</accession>
<evidence type="ECO:0000256" key="7">
    <source>
        <dbReference type="SAM" id="Phobius"/>
    </source>
</evidence>
<feature type="transmembrane region" description="Helical" evidence="7">
    <location>
        <begin position="245"/>
        <end position="267"/>
    </location>
</feature>
<gene>
    <name evidence="9" type="ORF">CPB83DRAFT_841974</name>
</gene>
<evidence type="ECO:0000256" key="3">
    <source>
        <dbReference type="ARBA" id="ARBA00022679"/>
    </source>
</evidence>
<reference evidence="9" key="1">
    <citation type="submission" date="2020-11" db="EMBL/GenBank/DDBJ databases">
        <authorList>
            <consortium name="DOE Joint Genome Institute"/>
            <person name="Ahrendt S."/>
            <person name="Riley R."/>
            <person name="Andreopoulos W."/>
            <person name="Labutti K."/>
            <person name="Pangilinan J."/>
            <person name="Ruiz-Duenas F.J."/>
            <person name="Barrasa J.M."/>
            <person name="Sanchez-Garcia M."/>
            <person name="Camarero S."/>
            <person name="Miyauchi S."/>
            <person name="Serrano A."/>
            <person name="Linde D."/>
            <person name="Babiker R."/>
            <person name="Drula E."/>
            <person name="Ayuso-Fernandez I."/>
            <person name="Pacheco R."/>
            <person name="Padilla G."/>
            <person name="Ferreira P."/>
            <person name="Barriuso J."/>
            <person name="Kellner H."/>
            <person name="Castanera R."/>
            <person name="Alfaro M."/>
            <person name="Ramirez L."/>
            <person name="Pisabarro A.G."/>
            <person name="Kuo A."/>
            <person name="Tritt A."/>
            <person name="Lipzen A."/>
            <person name="He G."/>
            <person name="Yan M."/>
            <person name="Ng V."/>
            <person name="Cullen D."/>
            <person name="Martin F."/>
            <person name="Rosso M.-N."/>
            <person name="Henrissat B."/>
            <person name="Hibbett D."/>
            <person name="Martinez A.T."/>
            <person name="Grigoriev I.V."/>
        </authorList>
    </citation>
    <scope>NUCLEOTIDE SEQUENCE</scope>
    <source>
        <strain evidence="9">CBS 506.95</strain>
    </source>
</reference>
<comment type="subcellular location">
    <subcellularLocation>
        <location evidence="1">Membrane</location>
        <topology evidence="1">Multi-pass membrane protein</topology>
    </subcellularLocation>
</comment>
<dbReference type="PANTHER" id="PTHR31595:SF27">
    <property type="entry name" value="WAX SYNTHASE DOMAIN-CONTAINING PROTEIN-RELATED"/>
    <property type="match status" value="1"/>
</dbReference>
<feature type="transmembrane region" description="Helical" evidence="7">
    <location>
        <begin position="70"/>
        <end position="90"/>
    </location>
</feature>
<dbReference type="GO" id="GO:0006629">
    <property type="term" value="P:lipid metabolic process"/>
    <property type="evidence" value="ECO:0007669"/>
    <property type="project" value="InterPro"/>
</dbReference>
<evidence type="ECO:0000313" key="10">
    <source>
        <dbReference type="Proteomes" id="UP000807306"/>
    </source>
</evidence>
<keyword evidence="4 7" id="KW-0812">Transmembrane</keyword>
<dbReference type="EMBL" id="MU157824">
    <property type="protein sequence ID" value="KAF9535564.1"/>
    <property type="molecule type" value="Genomic_DNA"/>
</dbReference>
<dbReference type="GO" id="GO:0016020">
    <property type="term" value="C:membrane"/>
    <property type="evidence" value="ECO:0007669"/>
    <property type="project" value="UniProtKB-SubCell"/>
</dbReference>
<evidence type="ECO:0000256" key="6">
    <source>
        <dbReference type="ARBA" id="ARBA00023136"/>
    </source>
</evidence>
<name>A0A9P6JWT9_9AGAR</name>
<evidence type="ECO:0000256" key="2">
    <source>
        <dbReference type="ARBA" id="ARBA00007282"/>
    </source>
</evidence>
<keyword evidence="10" id="KW-1185">Reference proteome</keyword>
<sequence>MFSSQFCSLDPSSKPTFPLLLHPLLEVLWILSLAVRPSKYKPVLFFLPIASILAWTWTCSRLETGRFGINFGLASRMMIILLSSSVDILLTNPQKYFASQKDITQKKFDGPEEKAPVVPSHFTSSNSYTNAHQATVNATQPQSSSIGSAPFLARFKWAVSYWFNPRSIGLPHEPTRVLPPKPSPSTTRTAFILQQLYTISIFYLLVDISLIMAHAYSARRSWMATHHGGMGHFDIWKLVNMGFGIQIYAMLVIEHCLIALTAVGLGLSEPQFWPPLYHNVTEAYTLKRFWGTFWQQLYRRVFIVHSDFFAHNILLLPRSRNKIIVFTKVTLVFLVSGILHFGGDALALQSLRKPGSFQFFCLQPVGLIIEDLILSVWCYFKPSAKVSSRTPPIFLKLVGFVWVFIWIGYTLPFWAEPLLDASYIEDVSKGVPSILLGLWKGQWVWPEDNQWEWTEKGP</sequence>
<feature type="transmembrane region" description="Helical" evidence="7">
    <location>
        <begin position="16"/>
        <end position="35"/>
    </location>
</feature>
<feature type="domain" description="Wax synthase" evidence="8">
    <location>
        <begin position="273"/>
        <end position="362"/>
    </location>
</feature>
<comment type="similarity">
    <text evidence="2">Belongs to the wax synthase family.</text>
</comment>
<comment type="caution">
    <text evidence="9">The sequence shown here is derived from an EMBL/GenBank/DDBJ whole genome shotgun (WGS) entry which is preliminary data.</text>
</comment>
<dbReference type="PANTHER" id="PTHR31595">
    <property type="entry name" value="LONG-CHAIN-ALCOHOL O-FATTY-ACYLTRANSFERASE 3-RELATED"/>
    <property type="match status" value="1"/>
</dbReference>
<feature type="transmembrane region" description="Helical" evidence="7">
    <location>
        <begin position="355"/>
        <end position="380"/>
    </location>
</feature>
<evidence type="ECO:0000256" key="5">
    <source>
        <dbReference type="ARBA" id="ARBA00022989"/>
    </source>
</evidence>
<feature type="transmembrane region" description="Helical" evidence="7">
    <location>
        <begin position="42"/>
        <end position="58"/>
    </location>
</feature>
<dbReference type="InterPro" id="IPR032805">
    <property type="entry name" value="Wax_synthase_dom"/>
</dbReference>
<feature type="transmembrane region" description="Helical" evidence="7">
    <location>
        <begin position="323"/>
        <end position="343"/>
    </location>
</feature>
<protein>
    <submittedName>
        <fullName evidence="9">Membrane bound O-acyl transferase family-domain-containing protein</fullName>
    </submittedName>
</protein>
<dbReference type="Pfam" id="PF13813">
    <property type="entry name" value="MBOAT_2"/>
    <property type="match status" value="1"/>
</dbReference>
<feature type="transmembrane region" description="Helical" evidence="7">
    <location>
        <begin position="392"/>
        <end position="415"/>
    </location>
</feature>
<dbReference type="Proteomes" id="UP000807306">
    <property type="component" value="Unassembled WGS sequence"/>
</dbReference>
<evidence type="ECO:0000256" key="4">
    <source>
        <dbReference type="ARBA" id="ARBA00022692"/>
    </source>
</evidence>
<evidence type="ECO:0000256" key="1">
    <source>
        <dbReference type="ARBA" id="ARBA00004141"/>
    </source>
</evidence>
<dbReference type="AlphaFoldDB" id="A0A9P6JWT9"/>
<organism evidence="9 10">
    <name type="scientific">Crepidotus variabilis</name>
    <dbReference type="NCBI Taxonomy" id="179855"/>
    <lineage>
        <taxon>Eukaryota</taxon>
        <taxon>Fungi</taxon>
        <taxon>Dikarya</taxon>
        <taxon>Basidiomycota</taxon>
        <taxon>Agaricomycotina</taxon>
        <taxon>Agaricomycetes</taxon>
        <taxon>Agaricomycetidae</taxon>
        <taxon>Agaricales</taxon>
        <taxon>Agaricineae</taxon>
        <taxon>Crepidotaceae</taxon>
        <taxon>Crepidotus</taxon>
    </lineage>
</organism>
<dbReference type="InterPro" id="IPR044851">
    <property type="entry name" value="Wax_synthase"/>
</dbReference>
<keyword evidence="6 7" id="KW-0472">Membrane</keyword>
<keyword evidence="3 9" id="KW-0808">Transferase</keyword>
<proteinExistence type="inferred from homology"/>
<feature type="transmembrane region" description="Helical" evidence="7">
    <location>
        <begin position="196"/>
        <end position="216"/>
    </location>
</feature>
<evidence type="ECO:0000259" key="8">
    <source>
        <dbReference type="Pfam" id="PF13813"/>
    </source>
</evidence>
<dbReference type="GO" id="GO:0008374">
    <property type="term" value="F:O-acyltransferase activity"/>
    <property type="evidence" value="ECO:0007669"/>
    <property type="project" value="InterPro"/>
</dbReference>
<evidence type="ECO:0000313" key="9">
    <source>
        <dbReference type="EMBL" id="KAF9535564.1"/>
    </source>
</evidence>
<dbReference type="OrthoDB" id="1077582at2759"/>
<keyword evidence="5 7" id="KW-1133">Transmembrane helix</keyword>